<evidence type="ECO:0000256" key="10">
    <source>
        <dbReference type="SAM" id="MobiDB-lite"/>
    </source>
</evidence>
<evidence type="ECO:0000313" key="13">
    <source>
        <dbReference type="Proteomes" id="UP000235965"/>
    </source>
</evidence>
<dbReference type="EMBL" id="NEVH01008200">
    <property type="protein sequence ID" value="PNF34908.1"/>
    <property type="molecule type" value="Genomic_DNA"/>
</dbReference>
<evidence type="ECO:0000259" key="11">
    <source>
        <dbReference type="PROSITE" id="PS50157"/>
    </source>
</evidence>
<dbReference type="GO" id="GO:0003677">
    <property type="term" value="F:DNA binding"/>
    <property type="evidence" value="ECO:0007669"/>
    <property type="project" value="UniProtKB-KW"/>
</dbReference>
<proteinExistence type="predicted"/>
<dbReference type="FunFam" id="3.30.160.60:FF:002529">
    <property type="entry name" value="B-cell CLL/lymphoma 6 member B protein"/>
    <property type="match status" value="1"/>
</dbReference>
<keyword evidence="4 9" id="KW-0863">Zinc-finger</keyword>
<feature type="domain" description="C2H2-type" evidence="11">
    <location>
        <begin position="505"/>
        <end position="534"/>
    </location>
</feature>
<keyword evidence="3" id="KW-0677">Repeat</keyword>
<name>A0A2J7R245_9NEOP</name>
<dbReference type="SMART" id="SM00355">
    <property type="entry name" value="ZnF_C2H2"/>
    <property type="match status" value="4"/>
</dbReference>
<dbReference type="Gene3D" id="3.30.160.60">
    <property type="entry name" value="Classic Zinc Finger"/>
    <property type="match status" value="4"/>
</dbReference>
<dbReference type="PROSITE" id="PS00028">
    <property type="entry name" value="ZINC_FINGER_C2H2_1"/>
    <property type="match status" value="3"/>
</dbReference>
<keyword evidence="7" id="KW-0804">Transcription</keyword>
<dbReference type="InterPro" id="IPR036236">
    <property type="entry name" value="Znf_C2H2_sf"/>
</dbReference>
<dbReference type="SUPFAM" id="SSF57667">
    <property type="entry name" value="beta-beta-alpha zinc fingers"/>
    <property type="match status" value="2"/>
</dbReference>
<dbReference type="STRING" id="105785.A0A2J7R245"/>
<organism evidence="12 13">
    <name type="scientific">Cryptotermes secundus</name>
    <dbReference type="NCBI Taxonomy" id="105785"/>
    <lineage>
        <taxon>Eukaryota</taxon>
        <taxon>Metazoa</taxon>
        <taxon>Ecdysozoa</taxon>
        <taxon>Arthropoda</taxon>
        <taxon>Hexapoda</taxon>
        <taxon>Insecta</taxon>
        <taxon>Pterygota</taxon>
        <taxon>Neoptera</taxon>
        <taxon>Polyneoptera</taxon>
        <taxon>Dictyoptera</taxon>
        <taxon>Blattodea</taxon>
        <taxon>Blattoidea</taxon>
        <taxon>Termitoidae</taxon>
        <taxon>Kalotermitidae</taxon>
        <taxon>Cryptotermitinae</taxon>
        <taxon>Cryptotermes</taxon>
    </lineage>
</organism>
<keyword evidence="13" id="KW-1185">Reference proteome</keyword>
<evidence type="ECO:0000256" key="5">
    <source>
        <dbReference type="ARBA" id="ARBA00022833"/>
    </source>
</evidence>
<evidence type="ECO:0000313" key="12">
    <source>
        <dbReference type="EMBL" id="PNF34903.1"/>
    </source>
</evidence>
<sequence length="993" mass="112692">MRHQSSICSILQPMCSLVAPVRSSQQGVMYARYKQEADSCSDDQLERKGCSGALLDMLAEVASQTLHSDPSVKLSPIKRQAKRAADLSCHLSNKKKRMACRSRSGEGNTMDLEHLRSLTANHLLKLFSEFDGDEIRRIFTFTCFMEPEQCRQQFSSFGSEGKARQQMKSHLLEHVHQLELKAERGFQFTVESVRVRQRRLAEKFNGSNRRHNVSSRIKVEPTMKSEPLDENDSSLHNKENNNCSLSENCVLVKPNLKAEKLPNHDVVGNLNENSNNKSEMEAESSEDNNGLGYDNVVEKIYATEEKSGNSERCYGIYEEHNYIILEAENNNTDVPAVDHRKCTWSETKISQNGCGLQYQEKQEKMKEVSVPCHKTPAADLGKFMMAETLCDMVMVCVLEDDQLQLKQLPCVGQEIDVNTYQSFSYKMIRSDDLPVVQDNRKAEPQAYNDEVMREMNCEKRIERDEYIQKKKPKGKAKFIGQSKAEKEMAVHLIEMMKRKGNTESLECYICNPPRSFTAPTTLISHYRSHAGIKPYECRICRSVFTRQHSLNYHMLIHSNQTRFTCTDCGRKFRHPSHFKEHRRRHTGESPYECSDCMLRFKTRNTYKRHLKTRHGKVLTTTGGLIILSEEEFRSVRTLPRSPHSTTAHVKQELQGGKKRSHKGKGRFKISGKRKPLELCGMMNEEDEEDIKEKTSFNFNESTYHQSAIAVTIPANKDHEDTKDLIGVEKTSCITNFESEVTLPVAECEPPQKSFQDIVEEAMRQSNISFTDDSENDKASVVVLDVPVTNTENVCNPKDRTFESQQESIQQLGVSAVNVKSSWNTVNVHLKRTNKGKSCTATNILDNESFHRNTNKNIAHLQPMPLILPNVTGFNPLMINTGIHQAQALPTLLSSNVQASPLSSSTSSSSSASSAFLSPQYEVDKKNAVSRQLEAEVLNMVESNRFNIISANSQQATIMLVADDSNSFATVPHQNYILKDFEKSSEKIVNMPQM</sequence>
<dbReference type="InterPro" id="IPR013087">
    <property type="entry name" value="Znf_C2H2_type"/>
</dbReference>
<feature type="region of interest" description="Disordered" evidence="10">
    <location>
        <begin position="265"/>
        <end position="291"/>
    </location>
</feature>
<dbReference type="InParanoid" id="A0A2J7R245"/>
<feature type="compositionally biased region" description="Basic residues" evidence="10">
    <location>
        <begin position="656"/>
        <end position="667"/>
    </location>
</feature>
<dbReference type="Proteomes" id="UP000235965">
    <property type="component" value="Unassembled WGS sequence"/>
</dbReference>
<dbReference type="PANTHER" id="PTHR24394">
    <property type="entry name" value="ZINC FINGER PROTEIN"/>
    <property type="match status" value="1"/>
</dbReference>
<feature type="domain" description="C2H2-type" evidence="11">
    <location>
        <begin position="591"/>
        <end position="614"/>
    </location>
</feature>
<dbReference type="GO" id="GO:0000981">
    <property type="term" value="F:DNA-binding transcription factor activity, RNA polymerase II-specific"/>
    <property type="evidence" value="ECO:0007669"/>
    <property type="project" value="TreeGrafter"/>
</dbReference>
<comment type="caution">
    <text evidence="12">The sequence shown here is derived from an EMBL/GenBank/DDBJ whole genome shotgun (WGS) entry which is preliminary data.</text>
</comment>
<feature type="domain" description="C2H2-type" evidence="11">
    <location>
        <begin position="535"/>
        <end position="562"/>
    </location>
</feature>
<dbReference type="GO" id="GO:0005634">
    <property type="term" value="C:nucleus"/>
    <property type="evidence" value="ECO:0007669"/>
    <property type="project" value="UniProtKB-SubCell"/>
</dbReference>
<dbReference type="AlphaFoldDB" id="A0A2J7R245"/>
<dbReference type="Pfam" id="PF00096">
    <property type="entry name" value="zf-C2H2"/>
    <property type="match status" value="2"/>
</dbReference>
<keyword evidence="2" id="KW-0479">Metal-binding</keyword>
<dbReference type="EMBL" id="NEVH01008200">
    <property type="protein sequence ID" value="PNF34907.1"/>
    <property type="molecule type" value="Genomic_DNA"/>
</dbReference>
<dbReference type="PANTHER" id="PTHR24394:SF48">
    <property type="entry name" value="ZINC FINGER PROTEIN 771"/>
    <property type="match status" value="1"/>
</dbReference>
<evidence type="ECO:0000256" key="3">
    <source>
        <dbReference type="ARBA" id="ARBA00022737"/>
    </source>
</evidence>
<feature type="domain" description="C2H2-type" evidence="11">
    <location>
        <begin position="563"/>
        <end position="590"/>
    </location>
</feature>
<evidence type="ECO:0000256" key="4">
    <source>
        <dbReference type="ARBA" id="ARBA00022771"/>
    </source>
</evidence>
<accession>A0A2J7R245</accession>
<dbReference type="FunFam" id="3.30.160.60:FF:002326">
    <property type="entry name" value="B-cell CLL/lymphoma 6 member B protein"/>
    <property type="match status" value="1"/>
</dbReference>
<comment type="subcellular location">
    <subcellularLocation>
        <location evidence="1">Nucleus</location>
    </subcellularLocation>
</comment>
<evidence type="ECO:0000256" key="9">
    <source>
        <dbReference type="PROSITE-ProRule" id="PRU00042"/>
    </source>
</evidence>
<feature type="region of interest" description="Disordered" evidence="10">
    <location>
        <begin position="637"/>
        <end position="667"/>
    </location>
</feature>
<dbReference type="OrthoDB" id="3533395at2759"/>
<keyword evidence="5" id="KW-0862">Zinc</keyword>
<evidence type="ECO:0000256" key="2">
    <source>
        <dbReference type="ARBA" id="ARBA00022723"/>
    </source>
</evidence>
<dbReference type="PROSITE" id="PS50157">
    <property type="entry name" value="ZINC_FINGER_C2H2_2"/>
    <property type="match status" value="4"/>
</dbReference>
<reference evidence="12 13" key="1">
    <citation type="submission" date="2017-12" db="EMBL/GenBank/DDBJ databases">
        <title>Hemimetabolous genomes reveal molecular basis of termite eusociality.</title>
        <authorList>
            <person name="Harrison M.C."/>
            <person name="Jongepier E."/>
            <person name="Robertson H.M."/>
            <person name="Arning N."/>
            <person name="Bitard-Feildel T."/>
            <person name="Chao H."/>
            <person name="Childers C.P."/>
            <person name="Dinh H."/>
            <person name="Doddapaneni H."/>
            <person name="Dugan S."/>
            <person name="Gowin J."/>
            <person name="Greiner C."/>
            <person name="Han Y."/>
            <person name="Hu H."/>
            <person name="Hughes D.S.T."/>
            <person name="Huylmans A.-K."/>
            <person name="Kemena C."/>
            <person name="Kremer L.P.M."/>
            <person name="Lee S.L."/>
            <person name="Lopez-Ezquerra A."/>
            <person name="Mallet L."/>
            <person name="Monroy-Kuhn J.M."/>
            <person name="Moser A."/>
            <person name="Murali S.C."/>
            <person name="Muzny D.M."/>
            <person name="Otani S."/>
            <person name="Piulachs M.-D."/>
            <person name="Poelchau M."/>
            <person name="Qu J."/>
            <person name="Schaub F."/>
            <person name="Wada-Katsumata A."/>
            <person name="Worley K.C."/>
            <person name="Xie Q."/>
            <person name="Ylla G."/>
            <person name="Poulsen M."/>
            <person name="Gibbs R.A."/>
            <person name="Schal C."/>
            <person name="Richards S."/>
            <person name="Belles X."/>
            <person name="Korb J."/>
            <person name="Bornberg-Bauer E."/>
        </authorList>
    </citation>
    <scope>NUCLEOTIDE SEQUENCE [LARGE SCALE GENOMIC DNA]</scope>
    <source>
        <tissue evidence="12">Whole body</tissue>
    </source>
</reference>
<evidence type="ECO:0000256" key="7">
    <source>
        <dbReference type="ARBA" id="ARBA00023163"/>
    </source>
</evidence>
<protein>
    <recommendedName>
        <fullName evidence="11">C2H2-type domain-containing protein</fullName>
    </recommendedName>
</protein>
<dbReference type="EMBL" id="NEVH01008200">
    <property type="protein sequence ID" value="PNF34902.1"/>
    <property type="molecule type" value="Genomic_DNA"/>
</dbReference>
<dbReference type="EMBL" id="NEVH01008200">
    <property type="protein sequence ID" value="PNF34903.1"/>
    <property type="molecule type" value="Genomic_DNA"/>
</dbReference>
<dbReference type="FunFam" id="3.30.160.60:FF:002555">
    <property type="entry name" value="B-cell CLL/lymphoma 6 member B protein"/>
    <property type="match status" value="1"/>
</dbReference>
<dbReference type="GO" id="GO:0008270">
    <property type="term" value="F:zinc ion binding"/>
    <property type="evidence" value="ECO:0007669"/>
    <property type="project" value="UniProtKB-KW"/>
</dbReference>
<keyword evidence="8" id="KW-0539">Nucleus</keyword>
<evidence type="ECO:0000256" key="8">
    <source>
        <dbReference type="ARBA" id="ARBA00023242"/>
    </source>
</evidence>
<evidence type="ECO:0000256" key="6">
    <source>
        <dbReference type="ARBA" id="ARBA00023015"/>
    </source>
</evidence>
<gene>
    <name evidence="12" type="ORF">B7P43_G01412</name>
</gene>
<evidence type="ECO:0000256" key="1">
    <source>
        <dbReference type="ARBA" id="ARBA00004123"/>
    </source>
</evidence>
<keyword evidence="6" id="KW-0805">Transcription regulation</keyword>